<evidence type="ECO:0000256" key="3">
    <source>
        <dbReference type="RuleBase" id="RU363019"/>
    </source>
</evidence>
<comment type="caution">
    <text evidence="5">The sequence shown here is derived from an EMBL/GenBank/DDBJ whole genome shotgun (WGS) entry which is preliminary data.</text>
</comment>
<sequence>MTMKYLLWLVVLVLAGAGCTGGTPRFAVPNEEPQEEDGLTQIQLDDIKALADQLNQQQEPSRMYDAFPGVLAESERTNRLAIVHTAKGDIVFELFGDTAPKAASNFITLAKDGYFDSLTFHRRVEGFVIQGGDPSGNGSGGPGYTFEDELTDNYLYERGIVAMANRGPDTNGSQFFIMLADNPLPKQYTIFGRVTSGMEVVDAIAIGDKMTGVEIGEGN</sequence>
<dbReference type="PANTHER" id="PTHR45625">
    <property type="entry name" value="PEPTIDYL-PROLYL CIS-TRANS ISOMERASE-RELATED"/>
    <property type="match status" value="1"/>
</dbReference>
<evidence type="ECO:0000313" key="6">
    <source>
        <dbReference type="Proteomes" id="UP000033865"/>
    </source>
</evidence>
<dbReference type="Proteomes" id="UP000033865">
    <property type="component" value="Unassembled WGS sequence"/>
</dbReference>
<dbReference type="InterPro" id="IPR044666">
    <property type="entry name" value="Cyclophilin_A-like"/>
</dbReference>
<dbReference type="PANTHER" id="PTHR45625:SF4">
    <property type="entry name" value="PEPTIDYLPROLYL ISOMERASE DOMAIN AND WD REPEAT-CONTAINING PROTEIN 1"/>
    <property type="match status" value="1"/>
</dbReference>
<dbReference type="PROSITE" id="PS50072">
    <property type="entry name" value="CSA_PPIASE_2"/>
    <property type="match status" value="1"/>
</dbReference>
<evidence type="ECO:0000256" key="1">
    <source>
        <dbReference type="ARBA" id="ARBA00023110"/>
    </source>
</evidence>
<evidence type="ECO:0000259" key="4">
    <source>
        <dbReference type="PROSITE" id="PS50072"/>
    </source>
</evidence>
<dbReference type="EC" id="5.2.1.8" evidence="3"/>
<feature type="domain" description="PPIase cyclophilin-type" evidence="4">
    <location>
        <begin position="77"/>
        <end position="204"/>
    </location>
</feature>
<gene>
    <name evidence="5" type="ORF">UY82_C0045G0011</name>
</gene>
<evidence type="ECO:0000256" key="2">
    <source>
        <dbReference type="ARBA" id="ARBA00023235"/>
    </source>
</evidence>
<organism evidence="5 6">
    <name type="scientific">Candidatus Uhrbacteria bacterium GW2011_GWC2_53_7</name>
    <dbReference type="NCBI Taxonomy" id="1618986"/>
    <lineage>
        <taxon>Bacteria</taxon>
        <taxon>Candidatus Uhriibacteriota</taxon>
    </lineage>
</organism>
<dbReference type="GO" id="GO:0003755">
    <property type="term" value="F:peptidyl-prolyl cis-trans isomerase activity"/>
    <property type="evidence" value="ECO:0007669"/>
    <property type="project" value="UniProtKB-UniRule"/>
</dbReference>
<protein>
    <recommendedName>
        <fullName evidence="3">Peptidyl-prolyl cis-trans isomerase</fullName>
        <shortName evidence="3">PPIase</shortName>
        <ecNumber evidence="3">5.2.1.8</ecNumber>
    </recommendedName>
</protein>
<reference evidence="5 6" key="1">
    <citation type="journal article" date="2015" name="Nature">
        <title>rRNA introns, odd ribosomes, and small enigmatic genomes across a large radiation of phyla.</title>
        <authorList>
            <person name="Brown C.T."/>
            <person name="Hug L.A."/>
            <person name="Thomas B.C."/>
            <person name="Sharon I."/>
            <person name="Castelle C.J."/>
            <person name="Singh A."/>
            <person name="Wilkins M.J."/>
            <person name="Williams K.H."/>
            <person name="Banfield J.F."/>
        </authorList>
    </citation>
    <scope>NUCLEOTIDE SEQUENCE [LARGE SCALE GENOMIC DNA]</scope>
</reference>
<keyword evidence="1 3" id="KW-0697">Rotamase</keyword>
<dbReference type="Gene3D" id="2.40.100.10">
    <property type="entry name" value="Cyclophilin-like"/>
    <property type="match status" value="1"/>
</dbReference>
<dbReference type="Pfam" id="PF00160">
    <property type="entry name" value="Pro_isomerase"/>
    <property type="match status" value="1"/>
</dbReference>
<dbReference type="AlphaFoldDB" id="A0A0G2A316"/>
<accession>A0A0G2A316</accession>
<keyword evidence="2 3" id="KW-0413">Isomerase</keyword>
<comment type="function">
    <text evidence="3">PPIases accelerate the folding of proteins. It catalyzes the cis-trans isomerization of proline imidic peptide bonds in oligopeptides.</text>
</comment>
<proteinExistence type="inferred from homology"/>
<name>A0A0G2A316_9BACT</name>
<dbReference type="PRINTS" id="PR00153">
    <property type="entry name" value="CSAPPISMRASE"/>
</dbReference>
<dbReference type="EMBL" id="LCRN01000045">
    <property type="protein sequence ID" value="KKW35237.1"/>
    <property type="molecule type" value="Genomic_DNA"/>
</dbReference>
<dbReference type="PATRIC" id="fig|1618986.3.peg.499"/>
<comment type="catalytic activity">
    <reaction evidence="3">
        <text>[protein]-peptidylproline (omega=180) = [protein]-peptidylproline (omega=0)</text>
        <dbReference type="Rhea" id="RHEA:16237"/>
        <dbReference type="Rhea" id="RHEA-COMP:10747"/>
        <dbReference type="Rhea" id="RHEA-COMP:10748"/>
        <dbReference type="ChEBI" id="CHEBI:83833"/>
        <dbReference type="ChEBI" id="CHEBI:83834"/>
        <dbReference type="EC" id="5.2.1.8"/>
    </reaction>
</comment>
<dbReference type="InterPro" id="IPR029000">
    <property type="entry name" value="Cyclophilin-like_dom_sf"/>
</dbReference>
<evidence type="ECO:0000313" key="5">
    <source>
        <dbReference type="EMBL" id="KKW35237.1"/>
    </source>
</evidence>
<comment type="similarity">
    <text evidence="3">Belongs to the cyclophilin-type PPIase family.</text>
</comment>
<dbReference type="InterPro" id="IPR002130">
    <property type="entry name" value="Cyclophilin-type_PPIase_dom"/>
</dbReference>
<dbReference type="CDD" id="cd00317">
    <property type="entry name" value="cyclophilin"/>
    <property type="match status" value="1"/>
</dbReference>
<dbReference type="PROSITE" id="PS51257">
    <property type="entry name" value="PROKAR_LIPOPROTEIN"/>
    <property type="match status" value="1"/>
</dbReference>
<dbReference type="SUPFAM" id="SSF50891">
    <property type="entry name" value="Cyclophilin-like"/>
    <property type="match status" value="1"/>
</dbReference>